<dbReference type="PANTHER" id="PTHR15665">
    <property type="entry name" value="ASTEROID PROTEIN"/>
    <property type="match status" value="1"/>
</dbReference>
<dbReference type="EMBL" id="JAOPGA020001373">
    <property type="protein sequence ID" value="KAL0487785.1"/>
    <property type="molecule type" value="Genomic_DNA"/>
</dbReference>
<organism evidence="3 4">
    <name type="scientific">Acrasis kona</name>
    <dbReference type="NCBI Taxonomy" id="1008807"/>
    <lineage>
        <taxon>Eukaryota</taxon>
        <taxon>Discoba</taxon>
        <taxon>Heterolobosea</taxon>
        <taxon>Tetramitia</taxon>
        <taxon>Eutetramitia</taxon>
        <taxon>Acrasidae</taxon>
        <taxon>Acrasis</taxon>
    </lineage>
</organism>
<dbReference type="SUPFAM" id="SSF88723">
    <property type="entry name" value="PIN domain-like"/>
    <property type="match status" value="1"/>
</dbReference>
<keyword evidence="4" id="KW-1185">Reference proteome</keyword>
<dbReference type="Gene3D" id="3.40.50.1010">
    <property type="entry name" value="5'-nuclease"/>
    <property type="match status" value="1"/>
</dbReference>
<sequence>MGIKYLSSFIERSVTHKETISLTELGNKNKPANILVDTNSFLFFLFEDSHIDFTNGGDHEQFVIYLNKIFKMFQNNSNITFVFDGCETDKKRQTILDRMNERMEKHSKHLSHTSERPVIKPFLCSQELLIAVADTYKNIKCIQAPFEADPMLAEMAMERTPNGELLYAGVISSDSDFMIYPSNGLIQQNSLRWETQQGSVKLKADIYTTSTVAKTLNLKDPLLLPVFACLTENDYINNDHLQCFRLTLENQGDGRPVKRARLDTFCLVIDFINEFFEFKPINDENVYKCLMRALGEDDFHTIELCFKVYKEYSAKKTVDLDHISYPFLFKNFIPYKKTMDESMENYTCGKLQNPAVTMITQLYYNMGIPFEDYNKEKTSGYIWGRIRERFLNYAYFHNVKKDDDDGKVHTMQEYFVANGAYTSREFDVSLKSFKKLFEKSKNRNSYYDYFNVLGISKEKARKLKRSLKSAYDKDILPMKPDCYAFIVSVLFCTFKKKQIKEGDWQYLSLLCSICSRSVIDKRDSFEVIYNNMDKYKFDSDTYCKKHNKYIKPDQFDLEQLTISASFATGLKLCLNINQWFGSALHEARVNNSLLLFSGTNFAQIYKTCNTGGTVRLSNKGKNKRNPEKICKVFLGTDEKKELYETLKKIIADLCD</sequence>
<gene>
    <name evidence="3" type="ORF">AKO1_008674</name>
</gene>
<dbReference type="Proteomes" id="UP001431209">
    <property type="component" value="Unassembled WGS sequence"/>
</dbReference>
<dbReference type="PANTHER" id="PTHR15665:SF1">
    <property type="entry name" value="PROTEIN ASTEROID HOMOLOG 1"/>
    <property type="match status" value="1"/>
</dbReference>
<protein>
    <submittedName>
        <fullName evidence="3">Asteroid</fullName>
    </submittedName>
</protein>
<accession>A0AAW2ZG50</accession>
<evidence type="ECO:0000256" key="1">
    <source>
        <dbReference type="ARBA" id="ARBA00007398"/>
    </source>
</evidence>
<dbReference type="Pfam" id="PF00867">
    <property type="entry name" value="XPG_I"/>
    <property type="match status" value="1"/>
</dbReference>
<reference evidence="3 4" key="1">
    <citation type="submission" date="2024-03" db="EMBL/GenBank/DDBJ databases">
        <title>The Acrasis kona genome and developmental transcriptomes reveal deep origins of eukaryotic multicellular pathways.</title>
        <authorList>
            <person name="Sheikh S."/>
            <person name="Fu C.-J."/>
            <person name="Brown M.W."/>
            <person name="Baldauf S.L."/>
        </authorList>
    </citation>
    <scope>NUCLEOTIDE SEQUENCE [LARGE SCALE GENOMIC DNA]</scope>
    <source>
        <strain evidence="3 4">ATCC MYA-3509</strain>
    </source>
</reference>
<evidence type="ECO:0000259" key="2">
    <source>
        <dbReference type="Pfam" id="PF00867"/>
    </source>
</evidence>
<comment type="caution">
    <text evidence="3">The sequence shown here is derived from an EMBL/GenBank/DDBJ whole genome shotgun (WGS) entry which is preliminary data.</text>
</comment>
<name>A0AAW2ZG50_9EUKA</name>
<evidence type="ECO:0000313" key="3">
    <source>
        <dbReference type="EMBL" id="KAL0487785.1"/>
    </source>
</evidence>
<comment type="similarity">
    <text evidence="1">Belongs to the asteroid family.</text>
</comment>
<dbReference type="AlphaFoldDB" id="A0AAW2ZG50"/>
<dbReference type="InterPro" id="IPR026832">
    <property type="entry name" value="Asteroid"/>
</dbReference>
<proteinExistence type="inferred from homology"/>
<evidence type="ECO:0000313" key="4">
    <source>
        <dbReference type="Proteomes" id="UP001431209"/>
    </source>
</evidence>
<feature type="domain" description="XPG-I" evidence="2">
    <location>
        <begin position="138"/>
        <end position="223"/>
    </location>
</feature>
<dbReference type="InterPro" id="IPR006086">
    <property type="entry name" value="XPG-I_dom"/>
</dbReference>
<dbReference type="GO" id="GO:0004518">
    <property type="term" value="F:nuclease activity"/>
    <property type="evidence" value="ECO:0007669"/>
    <property type="project" value="InterPro"/>
</dbReference>
<dbReference type="InterPro" id="IPR029060">
    <property type="entry name" value="PIN-like_dom_sf"/>
</dbReference>